<keyword evidence="8" id="KW-0460">Magnesium</keyword>
<organism evidence="13 17">
    <name type="scientific">Parabacteroides merdae</name>
    <dbReference type="NCBI Taxonomy" id="46503"/>
    <lineage>
        <taxon>Bacteria</taxon>
        <taxon>Pseudomonadati</taxon>
        <taxon>Bacteroidota</taxon>
        <taxon>Bacteroidia</taxon>
        <taxon>Bacteroidales</taxon>
        <taxon>Tannerellaceae</taxon>
        <taxon>Parabacteroides</taxon>
    </lineage>
</organism>
<dbReference type="Proteomes" id="UP000285173">
    <property type="component" value="Unassembled WGS sequence"/>
</dbReference>
<name>A0A3R6B9S5_9BACT</name>
<proteinExistence type="predicted"/>
<accession>A0A3R6B9S5</accession>
<evidence type="ECO:0000256" key="6">
    <source>
        <dbReference type="ARBA" id="ARBA00022723"/>
    </source>
</evidence>
<gene>
    <name evidence="14" type="ORF">DW191_10265</name>
    <name evidence="13" type="ORF">DW828_11050</name>
    <name evidence="12" type="ORF">DW986_02040</name>
    <name evidence="11" type="ORF">GMD66_04145</name>
</gene>
<keyword evidence="6" id="KW-0479">Metal-binding</keyword>
<reference evidence="11 18" key="2">
    <citation type="journal article" date="2019" name="Nat. Med.">
        <title>A library of human gut bacterial isolates paired with longitudinal multiomics data enables mechanistic microbiome research.</title>
        <authorList>
            <person name="Poyet M."/>
            <person name="Groussin M."/>
            <person name="Gibbons S.M."/>
            <person name="Avila-Pacheco J."/>
            <person name="Jiang X."/>
            <person name="Kearney S.M."/>
            <person name="Perrotta A.R."/>
            <person name="Berdy B."/>
            <person name="Zhao S."/>
            <person name="Lieberman T.D."/>
            <person name="Swanson P.K."/>
            <person name="Smith M."/>
            <person name="Roesemann S."/>
            <person name="Alexander J.E."/>
            <person name="Rich S.A."/>
            <person name="Livny J."/>
            <person name="Vlamakis H."/>
            <person name="Clish C."/>
            <person name="Bullock K."/>
            <person name="Deik A."/>
            <person name="Scott J."/>
            <person name="Pierce K.A."/>
            <person name="Xavier R.J."/>
            <person name="Alm E.J."/>
        </authorList>
    </citation>
    <scope>NUCLEOTIDE SEQUENCE [LARGE SCALE GENOMIC DNA]</scope>
    <source>
        <strain evidence="11 18">BIOML-A25</strain>
    </source>
</reference>
<keyword evidence="5 13" id="KW-0808">Transferase</keyword>
<dbReference type="RefSeq" id="WP_122202579.1">
    <property type="nucleotide sequence ID" value="NZ_JBCOLY010000059.1"/>
</dbReference>
<evidence type="ECO:0000256" key="1">
    <source>
        <dbReference type="ARBA" id="ARBA00001946"/>
    </source>
</evidence>
<dbReference type="InterPro" id="IPR003374">
    <property type="entry name" value="ApbE-like_sf"/>
</dbReference>
<dbReference type="PANTHER" id="PTHR30040">
    <property type="entry name" value="THIAMINE BIOSYNTHESIS LIPOPROTEIN APBE"/>
    <property type="match status" value="1"/>
</dbReference>
<evidence type="ECO:0000313" key="11">
    <source>
        <dbReference type="EMBL" id="MTU28420.1"/>
    </source>
</evidence>
<evidence type="ECO:0000313" key="16">
    <source>
        <dbReference type="Proteomes" id="UP000285173"/>
    </source>
</evidence>
<evidence type="ECO:0000256" key="7">
    <source>
        <dbReference type="ARBA" id="ARBA00022827"/>
    </source>
</evidence>
<dbReference type="PANTHER" id="PTHR30040:SF2">
    <property type="entry name" value="FAD:PROTEIN FMN TRANSFERASE"/>
    <property type="match status" value="1"/>
</dbReference>
<dbReference type="GO" id="GO:0046872">
    <property type="term" value="F:metal ion binding"/>
    <property type="evidence" value="ECO:0007669"/>
    <property type="project" value="UniProtKB-KW"/>
</dbReference>
<evidence type="ECO:0000313" key="12">
    <source>
        <dbReference type="EMBL" id="RGZ51225.1"/>
    </source>
</evidence>
<evidence type="ECO:0000256" key="10">
    <source>
        <dbReference type="ARBA" id="ARBA00048540"/>
    </source>
</evidence>
<evidence type="ECO:0000313" key="15">
    <source>
        <dbReference type="Proteomes" id="UP000283732"/>
    </source>
</evidence>
<evidence type="ECO:0000313" key="14">
    <source>
        <dbReference type="EMBL" id="RHH77130.1"/>
    </source>
</evidence>
<evidence type="ECO:0000313" key="17">
    <source>
        <dbReference type="Proteomes" id="UP000286260"/>
    </source>
</evidence>
<evidence type="ECO:0000256" key="4">
    <source>
        <dbReference type="ARBA" id="ARBA00022630"/>
    </source>
</evidence>
<sequence length="268" mass="29963">MAYSNYYAASGLFHGSMSSVMGTQFDILMVGSDPRLLGTVWEKVESEVQRLDKMLNRFDPESEVSFVNREAGHYPVTVGEELWNILLNCKRYNELTEGYFDITLQGFDQVLLTEEDKSIFFFSESLHIDLGGYGKGYALAKIRELLEENGIGKALVNFGNSSVLAVGTHPCGEYWPVGLDNPFTKERIADLKLCDSSLSISGNMPSHPRHIVNPHTGTFVEDKKMVSVVAKDPVVAEILTTAFMICGDERVPVIASQFDIYEKHVYKL</sequence>
<evidence type="ECO:0000256" key="5">
    <source>
        <dbReference type="ARBA" id="ARBA00022679"/>
    </source>
</evidence>
<dbReference type="EMBL" id="QSEF01000002">
    <property type="protein sequence ID" value="RGZ51225.1"/>
    <property type="molecule type" value="Genomic_DNA"/>
</dbReference>
<protein>
    <recommendedName>
        <fullName evidence="3">FAD:protein FMN transferase</fullName>
        <ecNumber evidence="2">2.7.1.180</ecNumber>
    </recommendedName>
    <alternativeName>
        <fullName evidence="9">Flavin transferase</fullName>
    </alternativeName>
</protein>
<dbReference type="SUPFAM" id="SSF143631">
    <property type="entry name" value="ApbE-like"/>
    <property type="match status" value="1"/>
</dbReference>
<dbReference type="EMBL" id="QRKC01000004">
    <property type="protein sequence ID" value="RHH77130.1"/>
    <property type="molecule type" value="Genomic_DNA"/>
</dbReference>
<evidence type="ECO:0000256" key="9">
    <source>
        <dbReference type="ARBA" id="ARBA00031306"/>
    </source>
</evidence>
<dbReference type="Pfam" id="PF02424">
    <property type="entry name" value="ApbE"/>
    <property type="match status" value="1"/>
</dbReference>
<evidence type="ECO:0000313" key="18">
    <source>
        <dbReference type="Proteomes" id="UP000437446"/>
    </source>
</evidence>
<dbReference type="AlphaFoldDB" id="A0A3R6B9S5"/>
<reference evidence="15 16" key="1">
    <citation type="submission" date="2018-08" db="EMBL/GenBank/DDBJ databases">
        <title>A genome reference for cultivated species of the human gut microbiota.</title>
        <authorList>
            <person name="Zou Y."/>
            <person name="Xue W."/>
            <person name="Luo G."/>
        </authorList>
    </citation>
    <scope>NUCLEOTIDE SEQUENCE [LARGE SCALE GENOMIC DNA]</scope>
    <source>
        <strain evidence="14 15">AM16-50</strain>
        <strain evidence="13 17">AM34-17</strain>
        <strain evidence="12 16">AM50-15</strain>
    </source>
</reference>
<evidence type="ECO:0000313" key="13">
    <source>
        <dbReference type="EMBL" id="RHC84461.1"/>
    </source>
</evidence>
<comment type="caution">
    <text evidence="13">The sequence shown here is derived from an EMBL/GenBank/DDBJ whole genome shotgun (WGS) entry which is preliminary data.</text>
</comment>
<dbReference type="GO" id="GO:0016740">
    <property type="term" value="F:transferase activity"/>
    <property type="evidence" value="ECO:0007669"/>
    <property type="project" value="UniProtKB-KW"/>
</dbReference>
<evidence type="ECO:0000256" key="3">
    <source>
        <dbReference type="ARBA" id="ARBA00016337"/>
    </source>
</evidence>
<dbReference type="EMBL" id="QSII01000014">
    <property type="protein sequence ID" value="RHC84461.1"/>
    <property type="molecule type" value="Genomic_DNA"/>
</dbReference>
<dbReference type="Proteomes" id="UP000283732">
    <property type="component" value="Unassembled WGS sequence"/>
</dbReference>
<comment type="catalytic activity">
    <reaction evidence="10">
        <text>L-threonyl-[protein] + FAD = FMN-L-threonyl-[protein] + AMP + H(+)</text>
        <dbReference type="Rhea" id="RHEA:36847"/>
        <dbReference type="Rhea" id="RHEA-COMP:11060"/>
        <dbReference type="Rhea" id="RHEA-COMP:11061"/>
        <dbReference type="ChEBI" id="CHEBI:15378"/>
        <dbReference type="ChEBI" id="CHEBI:30013"/>
        <dbReference type="ChEBI" id="CHEBI:57692"/>
        <dbReference type="ChEBI" id="CHEBI:74257"/>
        <dbReference type="ChEBI" id="CHEBI:456215"/>
        <dbReference type="EC" id="2.7.1.180"/>
    </reaction>
</comment>
<evidence type="ECO:0000256" key="2">
    <source>
        <dbReference type="ARBA" id="ARBA00011955"/>
    </source>
</evidence>
<evidence type="ECO:0000256" key="8">
    <source>
        <dbReference type="ARBA" id="ARBA00022842"/>
    </source>
</evidence>
<keyword evidence="7" id="KW-0274">FAD</keyword>
<dbReference type="EMBL" id="WNCR01000001">
    <property type="protein sequence ID" value="MTU28420.1"/>
    <property type="molecule type" value="Genomic_DNA"/>
</dbReference>
<keyword evidence="4" id="KW-0285">Flavoprotein</keyword>
<comment type="cofactor">
    <cofactor evidence="1">
        <name>Mg(2+)</name>
        <dbReference type="ChEBI" id="CHEBI:18420"/>
    </cofactor>
</comment>
<dbReference type="InterPro" id="IPR024932">
    <property type="entry name" value="ApbE"/>
</dbReference>
<dbReference type="Proteomes" id="UP000286260">
    <property type="component" value="Unassembled WGS sequence"/>
</dbReference>
<dbReference type="EC" id="2.7.1.180" evidence="2"/>
<dbReference type="Proteomes" id="UP000437446">
    <property type="component" value="Unassembled WGS sequence"/>
</dbReference>
<dbReference type="Gene3D" id="3.10.520.10">
    <property type="entry name" value="ApbE-like domains"/>
    <property type="match status" value="2"/>
</dbReference>